<keyword evidence="3" id="KW-1003">Cell membrane</keyword>
<dbReference type="PIRSF" id="PIRSF039085">
    <property type="entry name" value="ABC_ATPase_HisP"/>
    <property type="match status" value="1"/>
</dbReference>
<keyword evidence="2" id="KW-0813">Transport</keyword>
<dbReference type="eggNOG" id="COG1126">
    <property type="taxonomic scope" value="Bacteria"/>
</dbReference>
<dbReference type="InterPro" id="IPR027417">
    <property type="entry name" value="P-loop_NTPase"/>
</dbReference>
<proteinExistence type="predicted"/>
<dbReference type="AlphaFoldDB" id="A0A0R1XT31"/>
<comment type="caution">
    <text evidence="8">The sequence shown here is derived from an EMBL/GenBank/DDBJ whole genome shotgun (WGS) entry which is preliminary data.</text>
</comment>
<evidence type="ECO:0000259" key="7">
    <source>
        <dbReference type="PROSITE" id="PS50893"/>
    </source>
</evidence>
<dbReference type="GO" id="GO:0016887">
    <property type="term" value="F:ATP hydrolysis activity"/>
    <property type="evidence" value="ECO:0007669"/>
    <property type="project" value="InterPro"/>
</dbReference>
<evidence type="ECO:0000313" key="9">
    <source>
        <dbReference type="Proteomes" id="UP000051236"/>
    </source>
</evidence>
<protein>
    <submittedName>
        <fullName evidence="8">ABC-type polar amino acid transport system, ATPase component</fullName>
    </submittedName>
</protein>
<dbReference type="PANTHER" id="PTHR43166">
    <property type="entry name" value="AMINO ACID IMPORT ATP-BINDING PROTEIN"/>
    <property type="match status" value="1"/>
</dbReference>
<keyword evidence="6" id="KW-0472">Membrane</keyword>
<gene>
    <name evidence="8" type="ORF">FC83_GL002881</name>
</gene>
<accession>A0A0R1XT31</accession>
<dbReference type="InterPro" id="IPR030679">
    <property type="entry name" value="ABC_ATPase_HisP-typ"/>
</dbReference>
<sequence>MLTIKNLTKSYGPQQILKGIDFQVNQGDVITLIGPSGSGKTTLLRTITTLEKGDGGTIDFAGVQGELAHLSKNDIRTIRQNVGFVFQNYNLFNNKTTLQNVTEGLVVAHKIPKAQAKTIALAALKKVGMADYVAHYPSQLSGGQAQRVGIARAIALKPQVIFFDEPTSALDPELVGEVLKVMRQLAEEGATMVVITHQMNFARNVANKVVFMADGQVVEAGSPADIFDHPQVPRTQQFLAEILSNV</sequence>
<organism evidence="8 9">
    <name type="scientific">Agrilactobacillus composti DSM 18527 = JCM 14202</name>
    <dbReference type="NCBI Taxonomy" id="1423734"/>
    <lineage>
        <taxon>Bacteria</taxon>
        <taxon>Bacillati</taxon>
        <taxon>Bacillota</taxon>
        <taxon>Bacilli</taxon>
        <taxon>Lactobacillales</taxon>
        <taxon>Lactobacillaceae</taxon>
        <taxon>Agrilactobacillus</taxon>
    </lineage>
</organism>
<keyword evidence="4" id="KW-0547">Nucleotide-binding</keyword>
<dbReference type="InterPro" id="IPR003593">
    <property type="entry name" value="AAA+_ATPase"/>
</dbReference>
<comment type="subcellular location">
    <subcellularLocation>
        <location evidence="1">Cell membrane</location>
        <topology evidence="1">Peripheral membrane protein</topology>
    </subcellularLocation>
</comment>
<dbReference type="GO" id="GO:0005524">
    <property type="term" value="F:ATP binding"/>
    <property type="evidence" value="ECO:0007669"/>
    <property type="project" value="UniProtKB-KW"/>
</dbReference>
<evidence type="ECO:0000256" key="2">
    <source>
        <dbReference type="ARBA" id="ARBA00022448"/>
    </source>
</evidence>
<evidence type="ECO:0000256" key="1">
    <source>
        <dbReference type="ARBA" id="ARBA00004202"/>
    </source>
</evidence>
<dbReference type="Proteomes" id="UP000051236">
    <property type="component" value="Unassembled WGS sequence"/>
</dbReference>
<name>A0A0R1XT31_9LACO</name>
<evidence type="ECO:0000256" key="3">
    <source>
        <dbReference type="ARBA" id="ARBA00022475"/>
    </source>
</evidence>
<dbReference type="GO" id="GO:0015424">
    <property type="term" value="F:ABC-type amino acid transporter activity"/>
    <property type="evidence" value="ECO:0007669"/>
    <property type="project" value="InterPro"/>
</dbReference>
<feature type="domain" description="ABC transporter" evidence="7">
    <location>
        <begin position="2"/>
        <end position="239"/>
    </location>
</feature>
<keyword evidence="5" id="KW-0067">ATP-binding</keyword>
<reference evidence="8 9" key="1">
    <citation type="journal article" date="2015" name="Genome Announc.">
        <title>Expanding the biotechnology potential of lactobacilli through comparative genomics of 213 strains and associated genera.</title>
        <authorList>
            <person name="Sun Z."/>
            <person name="Harris H.M."/>
            <person name="McCann A."/>
            <person name="Guo C."/>
            <person name="Argimon S."/>
            <person name="Zhang W."/>
            <person name="Yang X."/>
            <person name="Jeffery I.B."/>
            <person name="Cooney J.C."/>
            <person name="Kagawa T.F."/>
            <person name="Liu W."/>
            <person name="Song Y."/>
            <person name="Salvetti E."/>
            <person name="Wrobel A."/>
            <person name="Rasinkangas P."/>
            <person name="Parkhill J."/>
            <person name="Rea M.C."/>
            <person name="O'Sullivan O."/>
            <person name="Ritari J."/>
            <person name="Douillard F.P."/>
            <person name="Paul Ross R."/>
            <person name="Yang R."/>
            <person name="Briner A.E."/>
            <person name="Felis G.E."/>
            <person name="de Vos W.M."/>
            <person name="Barrangou R."/>
            <person name="Klaenhammer T.R."/>
            <person name="Caufield P.W."/>
            <person name="Cui Y."/>
            <person name="Zhang H."/>
            <person name="O'Toole P.W."/>
        </authorList>
    </citation>
    <scope>NUCLEOTIDE SEQUENCE [LARGE SCALE GENOMIC DNA]</scope>
    <source>
        <strain evidence="8 9">DSM 18527</strain>
    </source>
</reference>
<evidence type="ECO:0000313" key="8">
    <source>
        <dbReference type="EMBL" id="KRM33314.1"/>
    </source>
</evidence>
<evidence type="ECO:0000256" key="5">
    <source>
        <dbReference type="ARBA" id="ARBA00022840"/>
    </source>
</evidence>
<dbReference type="SUPFAM" id="SSF52540">
    <property type="entry name" value="P-loop containing nucleoside triphosphate hydrolases"/>
    <property type="match status" value="1"/>
</dbReference>
<dbReference type="Pfam" id="PF00005">
    <property type="entry name" value="ABC_tran"/>
    <property type="match status" value="1"/>
</dbReference>
<dbReference type="RefSeq" id="WP_057002633.1">
    <property type="nucleotide sequence ID" value="NZ_AZGA01000054.1"/>
</dbReference>
<dbReference type="SMART" id="SM00382">
    <property type="entry name" value="AAA"/>
    <property type="match status" value="1"/>
</dbReference>
<dbReference type="Gene3D" id="3.40.50.300">
    <property type="entry name" value="P-loop containing nucleotide triphosphate hydrolases"/>
    <property type="match status" value="1"/>
</dbReference>
<evidence type="ECO:0000256" key="4">
    <source>
        <dbReference type="ARBA" id="ARBA00022741"/>
    </source>
</evidence>
<dbReference type="InterPro" id="IPR017871">
    <property type="entry name" value="ABC_transporter-like_CS"/>
</dbReference>
<dbReference type="EMBL" id="AZGA01000054">
    <property type="protein sequence ID" value="KRM33314.1"/>
    <property type="molecule type" value="Genomic_DNA"/>
</dbReference>
<dbReference type="PATRIC" id="fig|1423734.3.peg.2931"/>
<keyword evidence="9" id="KW-1185">Reference proteome</keyword>
<evidence type="ECO:0000256" key="6">
    <source>
        <dbReference type="ARBA" id="ARBA00023136"/>
    </source>
</evidence>
<dbReference type="GO" id="GO:0005886">
    <property type="term" value="C:plasma membrane"/>
    <property type="evidence" value="ECO:0007669"/>
    <property type="project" value="UniProtKB-SubCell"/>
</dbReference>
<dbReference type="InterPro" id="IPR003439">
    <property type="entry name" value="ABC_transporter-like_ATP-bd"/>
</dbReference>
<dbReference type="InterPro" id="IPR050086">
    <property type="entry name" value="MetN_ABC_transporter-like"/>
</dbReference>
<dbReference type="PROSITE" id="PS00211">
    <property type="entry name" value="ABC_TRANSPORTER_1"/>
    <property type="match status" value="1"/>
</dbReference>
<dbReference type="PROSITE" id="PS50893">
    <property type="entry name" value="ABC_TRANSPORTER_2"/>
    <property type="match status" value="1"/>
</dbReference>
<dbReference type="PANTHER" id="PTHR43166:SF35">
    <property type="entry name" value="L-CYSTINE IMPORT ATP-BINDING PROTEIN TCYN"/>
    <property type="match status" value="1"/>
</dbReference>
<dbReference type="STRING" id="1423734.FC83_GL002881"/>